<accession>A0ABQ8VH01</accession>
<dbReference type="EMBL" id="JANVFT010000038">
    <property type="protein sequence ID" value="KAJ4492411.1"/>
    <property type="molecule type" value="Genomic_DNA"/>
</dbReference>
<protein>
    <submittedName>
        <fullName evidence="1">Uncharacterized protein</fullName>
    </submittedName>
</protein>
<evidence type="ECO:0000313" key="2">
    <source>
        <dbReference type="Proteomes" id="UP001150217"/>
    </source>
</evidence>
<comment type="caution">
    <text evidence="1">The sequence shown here is derived from an EMBL/GenBank/DDBJ whole genome shotgun (WGS) entry which is preliminary data.</text>
</comment>
<organism evidence="1 2">
    <name type="scientific">Lentinula lateritia</name>
    <dbReference type="NCBI Taxonomy" id="40482"/>
    <lineage>
        <taxon>Eukaryota</taxon>
        <taxon>Fungi</taxon>
        <taxon>Dikarya</taxon>
        <taxon>Basidiomycota</taxon>
        <taxon>Agaricomycotina</taxon>
        <taxon>Agaricomycetes</taxon>
        <taxon>Agaricomycetidae</taxon>
        <taxon>Agaricales</taxon>
        <taxon>Marasmiineae</taxon>
        <taxon>Omphalotaceae</taxon>
        <taxon>Lentinula</taxon>
    </lineage>
</organism>
<dbReference type="Proteomes" id="UP001150217">
    <property type="component" value="Unassembled WGS sequence"/>
</dbReference>
<reference evidence="1" key="1">
    <citation type="submission" date="2022-08" db="EMBL/GenBank/DDBJ databases">
        <title>A Global Phylogenomic Analysis of the Shiitake Genus Lentinula.</title>
        <authorList>
            <consortium name="DOE Joint Genome Institute"/>
            <person name="Sierra-Patev S."/>
            <person name="Min B."/>
            <person name="Naranjo-Ortiz M."/>
            <person name="Looney B."/>
            <person name="Konkel Z."/>
            <person name="Slot J.C."/>
            <person name="Sakamoto Y."/>
            <person name="Steenwyk J.L."/>
            <person name="Rokas A."/>
            <person name="Carro J."/>
            <person name="Camarero S."/>
            <person name="Ferreira P."/>
            <person name="Molpeceres G."/>
            <person name="Ruiz-Duenas F.J."/>
            <person name="Serrano A."/>
            <person name="Henrissat B."/>
            <person name="Drula E."/>
            <person name="Hughes K.W."/>
            <person name="Mata J.L."/>
            <person name="Ishikawa N.K."/>
            <person name="Vargas-Isla R."/>
            <person name="Ushijima S."/>
            <person name="Smith C.A."/>
            <person name="Ahrendt S."/>
            <person name="Andreopoulos W."/>
            <person name="He G."/>
            <person name="Labutti K."/>
            <person name="Lipzen A."/>
            <person name="Ng V."/>
            <person name="Riley R."/>
            <person name="Sandor L."/>
            <person name="Barry K."/>
            <person name="Martinez A.T."/>
            <person name="Xiao Y."/>
            <person name="Gibbons J.G."/>
            <person name="Terashima K."/>
            <person name="Grigoriev I.V."/>
            <person name="Hibbett D.S."/>
        </authorList>
    </citation>
    <scope>NUCLEOTIDE SEQUENCE</scope>
    <source>
        <strain evidence="1">RHP3577 ss4</strain>
    </source>
</reference>
<name>A0ABQ8VH01_9AGAR</name>
<gene>
    <name evidence="1" type="ORF">C8R41DRAFT_832420</name>
</gene>
<keyword evidence="2" id="KW-1185">Reference proteome</keyword>
<proteinExistence type="predicted"/>
<sequence>MYVRALLNCKGTFKLQNRRNYLGRWIVPHTKTKNLVSPFHPFDCSTIIMHMVQLRLFPTLLLLSTVLGIAAAPPIRRGSSAADTILSRADTKDNSIQIIFRRSNFQPPDGRSKATEIIKHYASDAPWSTDQDWIIYLGTHGGYYAVPDSTAEHGFTNTKIPAQRSKQFGVKHRIIIGTVRSLDYKPDMLLASKSIFEIKPTGKADLIKQAMNYLRVRWELQQTDEEKNNWAEIQKKMKEAEDAATEEAARAVEATGPEGVAAAEALMSMKKKE</sequence>
<evidence type="ECO:0000313" key="1">
    <source>
        <dbReference type="EMBL" id="KAJ4492411.1"/>
    </source>
</evidence>